<protein>
    <recommendedName>
        <fullName evidence="1">DUF306 domain-containing protein</fullName>
    </recommendedName>
</protein>
<dbReference type="InterPro" id="IPR053147">
    <property type="entry name" value="Hsp_HslJ-like"/>
</dbReference>
<dbReference type="AlphaFoldDB" id="A0A0F9TCB9"/>
<dbReference type="InterPro" id="IPR038670">
    <property type="entry name" value="HslJ-like_sf"/>
</dbReference>
<accession>A0A0F9TCB9</accession>
<dbReference type="PANTHER" id="PTHR35535">
    <property type="entry name" value="HEAT SHOCK PROTEIN HSLJ"/>
    <property type="match status" value="1"/>
</dbReference>
<proteinExistence type="predicted"/>
<dbReference type="PANTHER" id="PTHR35535:SF2">
    <property type="entry name" value="DUF306 DOMAIN-CONTAINING PROTEIN"/>
    <property type="match status" value="1"/>
</dbReference>
<feature type="domain" description="DUF306" evidence="1">
    <location>
        <begin position="154"/>
        <end position="252"/>
    </location>
</feature>
<gene>
    <name evidence="2" type="ORF">LCGC14_0670990</name>
</gene>
<dbReference type="Gene3D" id="2.40.128.270">
    <property type="match status" value="1"/>
</dbReference>
<dbReference type="EMBL" id="LAZR01001320">
    <property type="protein sequence ID" value="KKN46646.1"/>
    <property type="molecule type" value="Genomic_DNA"/>
</dbReference>
<name>A0A0F9TCB9_9ZZZZ</name>
<dbReference type="Pfam" id="PF03724">
    <property type="entry name" value="META"/>
    <property type="match status" value="1"/>
</dbReference>
<evidence type="ECO:0000259" key="1">
    <source>
        <dbReference type="Pfam" id="PF03724"/>
    </source>
</evidence>
<sequence length="261" mass="29290">MRFYLNIALILLLCMSCKSNRSNQEQSKEDGQKHVVDLASQVTDSQIYFEATGTEPFWSVSISDNLILFKTPSDSIVFPPTHPILAQDGNVKRYDVKTASTKMSLEIRQAECTNAMSGKVSPYTVSVDLKQGTASEVQNFEGCGAYKTDYRLHDIWVLESLHGKTVTKADFSKEFPRMDIKAAENTFSGFAGCNQMHGTLFFEKGWLRFTDVTTTRMLCEPNNKEAEFLNALQSSTTYAIENNRLTLSNPSGILTIFKKID</sequence>
<dbReference type="InterPro" id="IPR005184">
    <property type="entry name" value="DUF306_Meta_HslJ"/>
</dbReference>
<evidence type="ECO:0000313" key="2">
    <source>
        <dbReference type="EMBL" id="KKN46646.1"/>
    </source>
</evidence>
<organism evidence="2">
    <name type="scientific">marine sediment metagenome</name>
    <dbReference type="NCBI Taxonomy" id="412755"/>
    <lineage>
        <taxon>unclassified sequences</taxon>
        <taxon>metagenomes</taxon>
        <taxon>ecological metagenomes</taxon>
    </lineage>
</organism>
<comment type="caution">
    <text evidence="2">The sequence shown here is derived from an EMBL/GenBank/DDBJ whole genome shotgun (WGS) entry which is preliminary data.</text>
</comment>
<reference evidence="2" key="1">
    <citation type="journal article" date="2015" name="Nature">
        <title>Complex archaea that bridge the gap between prokaryotes and eukaryotes.</title>
        <authorList>
            <person name="Spang A."/>
            <person name="Saw J.H."/>
            <person name="Jorgensen S.L."/>
            <person name="Zaremba-Niedzwiedzka K."/>
            <person name="Martijn J."/>
            <person name="Lind A.E."/>
            <person name="van Eijk R."/>
            <person name="Schleper C."/>
            <person name="Guy L."/>
            <person name="Ettema T.J."/>
        </authorList>
    </citation>
    <scope>NUCLEOTIDE SEQUENCE</scope>
</reference>